<accession>A0A6A6TNV9</accession>
<dbReference type="InterPro" id="IPR045518">
    <property type="entry name" value="2EXR"/>
</dbReference>
<dbReference type="OrthoDB" id="3473305at2759"/>
<proteinExistence type="predicted"/>
<name>A0A6A6TNV9_9PLEO</name>
<dbReference type="PANTHER" id="PTHR35910:SF1">
    <property type="entry name" value="2EXR DOMAIN-CONTAINING PROTEIN"/>
    <property type="match status" value="1"/>
</dbReference>
<dbReference type="PANTHER" id="PTHR35910">
    <property type="entry name" value="2EXR DOMAIN-CONTAINING PROTEIN"/>
    <property type="match status" value="1"/>
</dbReference>
<dbReference type="EMBL" id="MU004297">
    <property type="protein sequence ID" value="KAF2660887.1"/>
    <property type="molecule type" value="Genomic_DNA"/>
</dbReference>
<dbReference type="Pfam" id="PF20150">
    <property type="entry name" value="2EXR"/>
    <property type="match status" value="1"/>
</dbReference>
<protein>
    <recommendedName>
        <fullName evidence="1">2EXR domain-containing protein</fullName>
    </recommendedName>
</protein>
<feature type="domain" description="2EXR" evidence="1">
    <location>
        <begin position="5"/>
        <end position="114"/>
    </location>
</feature>
<dbReference type="Proteomes" id="UP000799324">
    <property type="component" value="Unassembled WGS sequence"/>
</dbReference>
<reference evidence="2" key="1">
    <citation type="journal article" date="2020" name="Stud. Mycol.">
        <title>101 Dothideomycetes genomes: a test case for predicting lifestyles and emergence of pathogens.</title>
        <authorList>
            <person name="Haridas S."/>
            <person name="Albert R."/>
            <person name="Binder M."/>
            <person name="Bloem J."/>
            <person name="Labutti K."/>
            <person name="Salamov A."/>
            <person name="Andreopoulos B."/>
            <person name="Baker S."/>
            <person name="Barry K."/>
            <person name="Bills G."/>
            <person name="Bluhm B."/>
            <person name="Cannon C."/>
            <person name="Castanera R."/>
            <person name="Culley D."/>
            <person name="Daum C."/>
            <person name="Ezra D."/>
            <person name="Gonzalez J."/>
            <person name="Henrissat B."/>
            <person name="Kuo A."/>
            <person name="Liang C."/>
            <person name="Lipzen A."/>
            <person name="Lutzoni F."/>
            <person name="Magnuson J."/>
            <person name="Mondo S."/>
            <person name="Nolan M."/>
            <person name="Ohm R."/>
            <person name="Pangilinan J."/>
            <person name="Park H.-J."/>
            <person name="Ramirez L."/>
            <person name="Alfaro M."/>
            <person name="Sun H."/>
            <person name="Tritt A."/>
            <person name="Yoshinaga Y."/>
            <person name="Zwiers L.-H."/>
            <person name="Turgeon B."/>
            <person name="Goodwin S."/>
            <person name="Spatafora J."/>
            <person name="Crous P."/>
            <person name="Grigoriev I."/>
        </authorList>
    </citation>
    <scope>NUCLEOTIDE SEQUENCE</scope>
    <source>
        <strain evidence="2">CBS 122681</strain>
    </source>
</reference>
<sequence length="212" mass="24239">MATTFHPFPRLSAELRLHVWHFAIEHDVPKGGRTIVIHSYEPSANIVSVAVSTRYPALFQVNREARYESIKQIPGEIVTIQTKTGHAQDELQSGKMDIKADKFEIFVNFEKDTFFLAERFAENHDDLVTFYRIKDRLLHLTAILPNEAILQIQKLRLSCEISQSSKSDCRITFKDSLEDSKGGKLNAVFLDLDGMSLPSNYSSEYEQFQKAL</sequence>
<gene>
    <name evidence="2" type="ORF">K491DRAFT_19682</name>
</gene>
<evidence type="ECO:0000313" key="2">
    <source>
        <dbReference type="EMBL" id="KAF2660887.1"/>
    </source>
</evidence>
<dbReference type="AlphaFoldDB" id="A0A6A6TNV9"/>
<evidence type="ECO:0000259" key="1">
    <source>
        <dbReference type="Pfam" id="PF20150"/>
    </source>
</evidence>
<evidence type="ECO:0000313" key="3">
    <source>
        <dbReference type="Proteomes" id="UP000799324"/>
    </source>
</evidence>
<organism evidence="2 3">
    <name type="scientific">Lophiostoma macrostomum CBS 122681</name>
    <dbReference type="NCBI Taxonomy" id="1314788"/>
    <lineage>
        <taxon>Eukaryota</taxon>
        <taxon>Fungi</taxon>
        <taxon>Dikarya</taxon>
        <taxon>Ascomycota</taxon>
        <taxon>Pezizomycotina</taxon>
        <taxon>Dothideomycetes</taxon>
        <taxon>Pleosporomycetidae</taxon>
        <taxon>Pleosporales</taxon>
        <taxon>Lophiostomataceae</taxon>
        <taxon>Lophiostoma</taxon>
    </lineage>
</organism>
<keyword evidence="3" id="KW-1185">Reference proteome</keyword>